<organism evidence="4 5">
    <name type="scientific">Jimgerdemannia flammicorona</name>
    <dbReference type="NCBI Taxonomy" id="994334"/>
    <lineage>
        <taxon>Eukaryota</taxon>
        <taxon>Fungi</taxon>
        <taxon>Fungi incertae sedis</taxon>
        <taxon>Mucoromycota</taxon>
        <taxon>Mucoromycotina</taxon>
        <taxon>Endogonomycetes</taxon>
        <taxon>Endogonales</taxon>
        <taxon>Endogonaceae</taxon>
        <taxon>Jimgerdemannia</taxon>
    </lineage>
</organism>
<evidence type="ECO:0000313" key="4">
    <source>
        <dbReference type="EMBL" id="RUP35218.1"/>
    </source>
</evidence>
<dbReference type="SMART" id="SM00570">
    <property type="entry name" value="AWS"/>
    <property type="match status" value="1"/>
</dbReference>
<feature type="region of interest" description="Disordered" evidence="2">
    <location>
        <begin position="174"/>
        <end position="351"/>
    </location>
</feature>
<name>A0A433C9J4_9FUNG</name>
<protein>
    <recommendedName>
        <fullName evidence="3">AWS domain-containing protein</fullName>
    </recommendedName>
</protein>
<keyword evidence="5" id="KW-1185">Reference proteome</keyword>
<proteinExistence type="predicted"/>
<feature type="compositionally biased region" description="Basic and acidic residues" evidence="2">
    <location>
        <begin position="323"/>
        <end position="342"/>
    </location>
</feature>
<dbReference type="InterPro" id="IPR046341">
    <property type="entry name" value="SET_dom_sf"/>
</dbReference>
<dbReference type="Proteomes" id="UP000268093">
    <property type="component" value="Unassembled WGS sequence"/>
</dbReference>
<dbReference type="EMBL" id="RBNI01013263">
    <property type="protein sequence ID" value="RUP35218.1"/>
    <property type="molecule type" value="Genomic_DNA"/>
</dbReference>
<feature type="compositionally biased region" description="Polar residues" evidence="2">
    <location>
        <begin position="269"/>
        <end position="283"/>
    </location>
</feature>
<dbReference type="PROSITE" id="PS51215">
    <property type="entry name" value="AWS"/>
    <property type="match status" value="1"/>
</dbReference>
<accession>A0A433C9J4</accession>
<dbReference type="SUPFAM" id="SSF82199">
    <property type="entry name" value="SET domain"/>
    <property type="match status" value="1"/>
</dbReference>
<evidence type="ECO:0000259" key="3">
    <source>
        <dbReference type="PROSITE" id="PS51215"/>
    </source>
</evidence>
<evidence type="ECO:0000313" key="5">
    <source>
        <dbReference type="Proteomes" id="UP000268093"/>
    </source>
</evidence>
<dbReference type="AlphaFoldDB" id="A0A433C9J4"/>
<keyword evidence="1" id="KW-0949">S-adenosyl-L-methionine</keyword>
<feature type="compositionally biased region" description="Basic and acidic residues" evidence="2">
    <location>
        <begin position="109"/>
        <end position="130"/>
    </location>
</feature>
<evidence type="ECO:0000256" key="1">
    <source>
        <dbReference type="ARBA" id="ARBA00022691"/>
    </source>
</evidence>
<feature type="domain" description="AWS" evidence="3">
    <location>
        <begin position="354"/>
        <end position="404"/>
    </location>
</feature>
<dbReference type="Gene3D" id="2.170.270.10">
    <property type="entry name" value="SET domain"/>
    <property type="match status" value="1"/>
</dbReference>
<dbReference type="GO" id="GO:0005634">
    <property type="term" value="C:nucleus"/>
    <property type="evidence" value="ECO:0007669"/>
    <property type="project" value="InterPro"/>
</dbReference>
<sequence length="404" mass="43234">MSARTTDPTDVKTIASGVSDVHLTVHDVATHDPTSVTATALRGPLPARPVKLNRNRSLSLLADADACPPKIKSASTPSSPARPPYDDDAVPPRPSSAMGNGEIVSGRTSRAENDDVRPSRRAEDVRMTDADDLHLWPVANGAGAAQLRDGSASPRGLNGSVVTVLKMEERMVTKRFSPRLSLHTPPPPPRPLADDMEEDMVDIEGDSPLTPSEPMSMSSSASATPAGSSESPTDTRFPSTALAGKQEQSSPASPPASTSSSPNKPASSKRTPSNSTTTATSHPPTRRKSQPTSVPSPRDKDIPTRVPSPAPIRRRQGPQLWDHLPRSTEDAKRTYTHIEENQYKGSATGKSIAEESMPCECAYERKTDPPEAACGDDSVCINRMMFIECTEDDCPSGPYCNNRR</sequence>
<comment type="caution">
    <text evidence="4">The sequence shown here is derived from an EMBL/GenBank/DDBJ whole genome shotgun (WGS) entry which is preliminary data.</text>
</comment>
<reference evidence="4 5" key="1">
    <citation type="journal article" date="2018" name="New Phytol.">
        <title>Phylogenomics of Endogonaceae and evolution of mycorrhizas within Mucoromycota.</title>
        <authorList>
            <person name="Chang Y."/>
            <person name="Desiro A."/>
            <person name="Na H."/>
            <person name="Sandor L."/>
            <person name="Lipzen A."/>
            <person name="Clum A."/>
            <person name="Barry K."/>
            <person name="Grigoriev I.V."/>
            <person name="Martin F.M."/>
            <person name="Stajich J.E."/>
            <person name="Smith M.E."/>
            <person name="Bonito G."/>
            <person name="Spatafora J.W."/>
        </authorList>
    </citation>
    <scope>NUCLEOTIDE SEQUENCE [LARGE SCALE GENOMIC DNA]</scope>
    <source>
        <strain evidence="4 5">GMNB39</strain>
    </source>
</reference>
<evidence type="ECO:0000256" key="2">
    <source>
        <dbReference type="SAM" id="MobiDB-lite"/>
    </source>
</evidence>
<gene>
    <name evidence="4" type="ORF">BC936DRAFT_138509</name>
</gene>
<dbReference type="Pfam" id="PF17907">
    <property type="entry name" value="AWS"/>
    <property type="match status" value="1"/>
</dbReference>
<feature type="compositionally biased region" description="Low complexity" evidence="2">
    <location>
        <begin position="207"/>
        <end position="232"/>
    </location>
</feature>
<feature type="compositionally biased region" description="Acidic residues" evidence="2">
    <location>
        <begin position="194"/>
        <end position="205"/>
    </location>
</feature>
<dbReference type="InterPro" id="IPR006560">
    <property type="entry name" value="AWS_dom"/>
</dbReference>
<dbReference type="GO" id="GO:0042054">
    <property type="term" value="F:histone methyltransferase activity"/>
    <property type="evidence" value="ECO:0007669"/>
    <property type="project" value="InterPro"/>
</dbReference>
<dbReference type="OrthoDB" id="422362at2759"/>
<feature type="region of interest" description="Disordered" evidence="2">
    <location>
        <begin position="68"/>
        <end position="130"/>
    </location>
</feature>
<feature type="compositionally biased region" description="Low complexity" evidence="2">
    <location>
        <begin position="249"/>
        <end position="268"/>
    </location>
</feature>